<keyword evidence="1" id="KW-1133">Transmembrane helix</keyword>
<keyword evidence="6" id="KW-1185">Reference proteome</keyword>
<feature type="transmembrane region" description="Helical" evidence="1">
    <location>
        <begin position="594"/>
        <end position="616"/>
    </location>
</feature>
<name>A0A1I2LZL1_9ACTN</name>
<organism evidence="4 5">
    <name type="scientific">Actinopolymorpha cephalotaxi</name>
    <dbReference type="NCBI Taxonomy" id="504797"/>
    <lineage>
        <taxon>Bacteria</taxon>
        <taxon>Bacillati</taxon>
        <taxon>Actinomycetota</taxon>
        <taxon>Actinomycetes</taxon>
        <taxon>Propionibacteriales</taxon>
        <taxon>Actinopolymorphaceae</taxon>
        <taxon>Actinopolymorpha</taxon>
    </lineage>
</organism>
<feature type="transmembrane region" description="Helical" evidence="1">
    <location>
        <begin position="27"/>
        <end position="47"/>
    </location>
</feature>
<dbReference type="InterPro" id="IPR027417">
    <property type="entry name" value="P-loop_NTPase"/>
</dbReference>
<evidence type="ECO:0000259" key="2">
    <source>
        <dbReference type="Pfam" id="PF05729"/>
    </source>
</evidence>
<evidence type="ECO:0000313" key="4">
    <source>
        <dbReference type="EMBL" id="SFF84812.1"/>
    </source>
</evidence>
<gene>
    <name evidence="3" type="ORF">FHR37_000373</name>
    <name evidence="4" type="ORF">SAMN05421678_102385</name>
</gene>
<dbReference type="Proteomes" id="UP000199052">
    <property type="component" value="Unassembled WGS sequence"/>
</dbReference>
<proteinExistence type="predicted"/>
<feature type="domain" description="NACHT" evidence="2">
    <location>
        <begin position="132"/>
        <end position="291"/>
    </location>
</feature>
<dbReference type="EMBL" id="FOOI01000002">
    <property type="protein sequence ID" value="SFF84812.1"/>
    <property type="molecule type" value="Genomic_DNA"/>
</dbReference>
<evidence type="ECO:0000313" key="6">
    <source>
        <dbReference type="Proteomes" id="UP000533017"/>
    </source>
</evidence>
<feature type="transmembrane region" description="Helical" evidence="1">
    <location>
        <begin position="556"/>
        <end position="582"/>
    </location>
</feature>
<dbReference type="Pfam" id="PF05729">
    <property type="entry name" value="NACHT"/>
    <property type="match status" value="1"/>
</dbReference>
<feature type="transmembrane region" description="Helical" evidence="1">
    <location>
        <begin position="622"/>
        <end position="651"/>
    </location>
</feature>
<feature type="transmembrane region" description="Helical" evidence="1">
    <location>
        <begin position="434"/>
        <end position="455"/>
    </location>
</feature>
<reference evidence="3 6" key="2">
    <citation type="submission" date="2020-07" db="EMBL/GenBank/DDBJ databases">
        <title>Sequencing the genomes of 1000 actinobacteria strains.</title>
        <authorList>
            <person name="Klenk H.-P."/>
        </authorList>
    </citation>
    <scope>NUCLEOTIDE SEQUENCE [LARGE SCALE GENOMIC DNA]</scope>
    <source>
        <strain evidence="3 6">DSM 45117</strain>
    </source>
</reference>
<reference evidence="4 5" key="1">
    <citation type="submission" date="2016-10" db="EMBL/GenBank/DDBJ databases">
        <authorList>
            <person name="de Groot N.N."/>
        </authorList>
    </citation>
    <scope>NUCLEOTIDE SEQUENCE [LARGE SCALE GENOMIC DNA]</scope>
    <source>
        <strain evidence="4 5">CPCC 202808</strain>
    </source>
</reference>
<keyword evidence="1" id="KW-0812">Transmembrane</keyword>
<feature type="transmembrane region" description="Helical" evidence="1">
    <location>
        <begin position="475"/>
        <end position="497"/>
    </location>
</feature>
<dbReference type="InterPro" id="IPR007111">
    <property type="entry name" value="NACHT_NTPase"/>
</dbReference>
<dbReference type="AlphaFoldDB" id="A0A1I2LZL1"/>
<dbReference type="Proteomes" id="UP000533017">
    <property type="component" value="Unassembled WGS sequence"/>
</dbReference>
<dbReference type="RefSeq" id="WP_175542365.1">
    <property type="nucleotide sequence ID" value="NZ_FOOI01000002.1"/>
</dbReference>
<dbReference type="SUPFAM" id="SSF52540">
    <property type="entry name" value="P-loop containing nucleoside triphosphate hydrolases"/>
    <property type="match status" value="1"/>
</dbReference>
<keyword evidence="1" id="KW-0472">Membrane</keyword>
<feature type="transmembrane region" description="Helical" evidence="1">
    <location>
        <begin position="531"/>
        <end position="550"/>
    </location>
</feature>
<dbReference type="EMBL" id="JACBZA010000001">
    <property type="protein sequence ID" value="NYH81522.1"/>
    <property type="molecule type" value="Genomic_DNA"/>
</dbReference>
<sequence length="725" mass="79959">MVALLLLAVGLPVRAWGASGDEFNRWVGLSNVLALSLGVVGFLLNVVDRRWHADEVFAKRLDQAADELTDQALKKESRALRGLLAAGQSGSAAADVRFAERLVVFAEAGSGWSGHLGEVGLFYQDHATGGRLVILGDPGSGKTVLAVQLLVQTLEARQEQPDGQTRRLLPVPVRASLPTWNVDVPFEEWLTRRLVADYGMRRQEATALVAARRVLPMLDGLDEMDPQDGDPQRARRAVARLNDEYTAGERGAPLVLTCRNDEYLALGQPVRPATEVVIQPLTPDQIRDYLRLEVGTSARPDTWKGWQLLLDQLDTDVGIELLHALNTPWRLTLAVTYGRANGHPSSLLRQIDASGAEDSDAYHSRVRKLLLEQFIPTRIRVLDSTANTAQITAWLRTVARHLAWQQQHGMAGTDIVLHQWWHIAGSRRVRRWHACTNVALLVAGFAVIFSAFSRFDPLAVTDTVRYYLSPLSVFYFFYILVGAFFVLVITAWCQLAWSTGHQEMVRPKGASLQQLHTPQGRRRLARELPRNLAVGFGCGFVLSAFVVGSLPSEAALVVSLAVSFTFALTFALTAGLTPLDAAGFNPRDALRNDLVNWLALSLAAGLSLLLSLSPWLKGRDWGIGLLFIAAFGFVITLGATLTSGLAANAWLRYVLALWLTRREGILPLGFGRFLNRCHQAGILRESGNAYQFRHLELRDWLQHPPQPSYQAASPNTLTPTDTAQN</sequence>
<accession>A0A1I2LZL1</accession>
<evidence type="ECO:0000256" key="1">
    <source>
        <dbReference type="SAM" id="Phobius"/>
    </source>
</evidence>
<protein>
    <submittedName>
        <fullName evidence="4">NACHT domain-containing protein</fullName>
    </submittedName>
</protein>
<dbReference type="STRING" id="504797.SAMN05421678_102385"/>
<evidence type="ECO:0000313" key="5">
    <source>
        <dbReference type="Proteomes" id="UP000199052"/>
    </source>
</evidence>
<dbReference type="Gene3D" id="3.40.50.300">
    <property type="entry name" value="P-loop containing nucleotide triphosphate hydrolases"/>
    <property type="match status" value="1"/>
</dbReference>
<evidence type="ECO:0000313" key="3">
    <source>
        <dbReference type="EMBL" id="NYH81522.1"/>
    </source>
</evidence>